<dbReference type="Proteomes" id="UP000824533">
    <property type="component" value="Linkage Group LG19"/>
</dbReference>
<gene>
    <name evidence="1" type="ORF">K1T71_010846</name>
</gene>
<dbReference type="EMBL" id="CM034405">
    <property type="protein sequence ID" value="KAJ0173697.1"/>
    <property type="molecule type" value="Genomic_DNA"/>
</dbReference>
<organism evidence="1 2">
    <name type="scientific">Dendrolimus kikuchii</name>
    <dbReference type="NCBI Taxonomy" id="765133"/>
    <lineage>
        <taxon>Eukaryota</taxon>
        <taxon>Metazoa</taxon>
        <taxon>Ecdysozoa</taxon>
        <taxon>Arthropoda</taxon>
        <taxon>Hexapoda</taxon>
        <taxon>Insecta</taxon>
        <taxon>Pterygota</taxon>
        <taxon>Neoptera</taxon>
        <taxon>Endopterygota</taxon>
        <taxon>Lepidoptera</taxon>
        <taxon>Glossata</taxon>
        <taxon>Ditrysia</taxon>
        <taxon>Bombycoidea</taxon>
        <taxon>Lasiocampidae</taxon>
        <taxon>Dendrolimus</taxon>
    </lineage>
</organism>
<sequence>MDRWEGLRDNKEHRVYNWECLNQLTGFRKLNRMHNRGLFLEISTTPRNVRQEYILEGLQVLMSLTKGEWGCQGSRSSQLPYVIRGPYDSLDGLMSPRFLRMNAKSDFMS</sequence>
<accession>A0ACC1CR33</accession>
<protein>
    <submittedName>
        <fullName evidence="1">Uncharacterized protein</fullName>
    </submittedName>
</protein>
<proteinExistence type="predicted"/>
<name>A0ACC1CR33_9NEOP</name>
<evidence type="ECO:0000313" key="2">
    <source>
        <dbReference type="Proteomes" id="UP000824533"/>
    </source>
</evidence>
<reference evidence="1 2" key="1">
    <citation type="journal article" date="2021" name="Front. Genet.">
        <title>Chromosome-Level Genome Assembly Reveals Significant Gene Expansion in the Toll and IMD Signaling Pathways of Dendrolimus kikuchii.</title>
        <authorList>
            <person name="Zhou J."/>
            <person name="Wu P."/>
            <person name="Xiong Z."/>
            <person name="Liu N."/>
            <person name="Zhao N."/>
            <person name="Ji M."/>
            <person name="Qiu Y."/>
            <person name="Yang B."/>
        </authorList>
    </citation>
    <scope>NUCLEOTIDE SEQUENCE [LARGE SCALE GENOMIC DNA]</scope>
    <source>
        <strain evidence="1">Ann1</strain>
    </source>
</reference>
<keyword evidence="2" id="KW-1185">Reference proteome</keyword>
<evidence type="ECO:0000313" key="1">
    <source>
        <dbReference type="EMBL" id="KAJ0173697.1"/>
    </source>
</evidence>
<comment type="caution">
    <text evidence="1">The sequence shown here is derived from an EMBL/GenBank/DDBJ whole genome shotgun (WGS) entry which is preliminary data.</text>
</comment>